<dbReference type="InterPro" id="IPR052161">
    <property type="entry name" value="Mycobact_Acyl-CoA_DH"/>
</dbReference>
<feature type="domain" description="Acyl-CoA dehydrogenase/oxidase C-terminal" evidence="6">
    <location>
        <begin position="235"/>
        <end position="399"/>
    </location>
</feature>
<keyword evidence="3" id="KW-0285">Flavoprotein</keyword>
<name>A0ABW0JBJ6_9BURK</name>
<evidence type="ECO:0000259" key="7">
    <source>
        <dbReference type="Pfam" id="PF02770"/>
    </source>
</evidence>
<comment type="caution">
    <text evidence="9">The sequence shown here is derived from an EMBL/GenBank/DDBJ whole genome shotgun (WGS) entry which is preliminary data.</text>
</comment>
<evidence type="ECO:0000256" key="5">
    <source>
        <dbReference type="ARBA" id="ARBA00023002"/>
    </source>
</evidence>
<accession>A0ABW0JBJ6</accession>
<dbReference type="InterPro" id="IPR036250">
    <property type="entry name" value="AcylCo_DH-like_C"/>
</dbReference>
<sequence length="402" mass="44371">MDLDYSPADDAFRADIRAWLEANLPQALRDKVLNHKRLSRDDIVSWHRLLGQKGWSAPAWPVEWGGPGWTEVQRHIWDAECGRIGAPIVLPFGVSMVAPVLMKYGNEAQKRYYLPRILAGTDWWCQGYSEPGSGSDLASLRTRAVRVKDDSGDHYVVNGQKTWTTLGQHADMMFCLVRTDPAAKKQEGISFLLIDMKTPGITVRPIITLDEDHEVNEVFFEDVKVPAENLVGEENRGWTYAKYLLGHERTGIARVGASNRELAFLKSVALKQKKNGKPLLHDPVFAARVAAVEIELMALEVTAERVIASSGNGRGPGPEASMLKIKGTEIQQALTELMLDAVGPLAAPFDPAFLEGKHPHAAGGDDDAAPLAAYYFNYRKTSIYGGSNEIQKNIIAQMILGI</sequence>
<dbReference type="InterPro" id="IPR009075">
    <property type="entry name" value="AcylCo_DH/oxidase_C"/>
</dbReference>
<evidence type="ECO:0000256" key="1">
    <source>
        <dbReference type="ARBA" id="ARBA00001974"/>
    </source>
</evidence>
<dbReference type="SUPFAM" id="SSF56645">
    <property type="entry name" value="Acyl-CoA dehydrogenase NM domain-like"/>
    <property type="match status" value="1"/>
</dbReference>
<evidence type="ECO:0000313" key="9">
    <source>
        <dbReference type="EMBL" id="MFC5430326.1"/>
    </source>
</evidence>
<keyword evidence="10" id="KW-1185">Reference proteome</keyword>
<dbReference type="Pfam" id="PF00441">
    <property type="entry name" value="Acyl-CoA_dh_1"/>
    <property type="match status" value="1"/>
</dbReference>
<gene>
    <name evidence="9" type="ORF">ACFPTO_16165</name>
</gene>
<evidence type="ECO:0000256" key="4">
    <source>
        <dbReference type="ARBA" id="ARBA00022827"/>
    </source>
</evidence>
<dbReference type="Proteomes" id="UP001596103">
    <property type="component" value="Unassembled WGS sequence"/>
</dbReference>
<organism evidence="9 10">
    <name type="scientific">Paraburkholderia denitrificans</name>
    <dbReference type="NCBI Taxonomy" id="694025"/>
    <lineage>
        <taxon>Bacteria</taxon>
        <taxon>Pseudomonadati</taxon>
        <taxon>Pseudomonadota</taxon>
        <taxon>Betaproteobacteria</taxon>
        <taxon>Burkholderiales</taxon>
        <taxon>Burkholderiaceae</taxon>
        <taxon>Paraburkholderia</taxon>
    </lineage>
</organism>
<dbReference type="InterPro" id="IPR046373">
    <property type="entry name" value="Acyl-CoA_Oxase/DH_mid-dom_sf"/>
</dbReference>
<proteinExistence type="inferred from homology"/>
<evidence type="ECO:0000256" key="2">
    <source>
        <dbReference type="ARBA" id="ARBA00009347"/>
    </source>
</evidence>
<evidence type="ECO:0000313" key="10">
    <source>
        <dbReference type="Proteomes" id="UP001596103"/>
    </source>
</evidence>
<dbReference type="Pfam" id="PF02770">
    <property type="entry name" value="Acyl-CoA_dh_M"/>
    <property type="match status" value="1"/>
</dbReference>
<dbReference type="RefSeq" id="WP_377712690.1">
    <property type="nucleotide sequence ID" value="NZ_JBHSMP010000019.1"/>
</dbReference>
<comment type="similarity">
    <text evidence="2">Belongs to the acyl-CoA dehydrogenase family.</text>
</comment>
<keyword evidence="5" id="KW-0560">Oxidoreductase</keyword>
<keyword evidence="4" id="KW-0274">FAD</keyword>
<evidence type="ECO:0000256" key="3">
    <source>
        <dbReference type="ARBA" id="ARBA00022630"/>
    </source>
</evidence>
<evidence type="ECO:0000259" key="6">
    <source>
        <dbReference type="Pfam" id="PF00441"/>
    </source>
</evidence>
<dbReference type="Gene3D" id="1.10.540.10">
    <property type="entry name" value="Acyl-CoA dehydrogenase/oxidase, N-terminal domain"/>
    <property type="match status" value="1"/>
</dbReference>
<evidence type="ECO:0000259" key="8">
    <source>
        <dbReference type="Pfam" id="PF02771"/>
    </source>
</evidence>
<dbReference type="InterPro" id="IPR009100">
    <property type="entry name" value="AcylCoA_DH/oxidase_NM_dom_sf"/>
</dbReference>
<dbReference type="PANTHER" id="PTHR43292:SF3">
    <property type="entry name" value="ACYL-COA DEHYDROGENASE FADE29"/>
    <property type="match status" value="1"/>
</dbReference>
<comment type="cofactor">
    <cofactor evidence="1">
        <name>FAD</name>
        <dbReference type="ChEBI" id="CHEBI:57692"/>
    </cofactor>
</comment>
<dbReference type="SUPFAM" id="SSF47203">
    <property type="entry name" value="Acyl-CoA dehydrogenase C-terminal domain-like"/>
    <property type="match status" value="1"/>
</dbReference>
<dbReference type="InterPro" id="IPR037069">
    <property type="entry name" value="AcylCoA_DH/ox_N_sf"/>
</dbReference>
<feature type="domain" description="Acyl-CoA dehydrogenase/oxidase N-terminal" evidence="8">
    <location>
        <begin position="8"/>
        <end position="120"/>
    </location>
</feature>
<dbReference type="PANTHER" id="PTHR43292">
    <property type="entry name" value="ACYL-COA DEHYDROGENASE"/>
    <property type="match status" value="1"/>
</dbReference>
<dbReference type="InterPro" id="IPR013786">
    <property type="entry name" value="AcylCoA_DH/ox_N"/>
</dbReference>
<dbReference type="Gene3D" id="1.20.140.10">
    <property type="entry name" value="Butyryl-CoA Dehydrogenase, subunit A, domain 3"/>
    <property type="match status" value="1"/>
</dbReference>
<reference evidence="10" key="1">
    <citation type="journal article" date="2019" name="Int. J. Syst. Evol. Microbiol.">
        <title>The Global Catalogue of Microorganisms (GCM) 10K type strain sequencing project: providing services to taxonomists for standard genome sequencing and annotation.</title>
        <authorList>
            <consortium name="The Broad Institute Genomics Platform"/>
            <consortium name="The Broad Institute Genome Sequencing Center for Infectious Disease"/>
            <person name="Wu L."/>
            <person name="Ma J."/>
        </authorList>
    </citation>
    <scope>NUCLEOTIDE SEQUENCE [LARGE SCALE GENOMIC DNA]</scope>
    <source>
        <strain evidence="10">CCUG 56042</strain>
    </source>
</reference>
<protein>
    <submittedName>
        <fullName evidence="9">Acyl-CoA dehydrogenase family protein</fullName>
    </submittedName>
</protein>
<feature type="domain" description="Acyl-CoA oxidase/dehydrogenase middle" evidence="7">
    <location>
        <begin position="125"/>
        <end position="223"/>
    </location>
</feature>
<dbReference type="EMBL" id="JBHSMP010000019">
    <property type="protein sequence ID" value="MFC5430326.1"/>
    <property type="molecule type" value="Genomic_DNA"/>
</dbReference>
<dbReference type="Gene3D" id="2.40.110.10">
    <property type="entry name" value="Butyryl-CoA Dehydrogenase, subunit A, domain 2"/>
    <property type="match status" value="1"/>
</dbReference>
<dbReference type="Pfam" id="PF02771">
    <property type="entry name" value="Acyl-CoA_dh_N"/>
    <property type="match status" value="1"/>
</dbReference>
<dbReference type="InterPro" id="IPR006091">
    <property type="entry name" value="Acyl-CoA_Oxase/DH_mid-dom"/>
</dbReference>